<feature type="region of interest" description="Disordered" evidence="1">
    <location>
        <begin position="89"/>
        <end position="122"/>
    </location>
</feature>
<name>A0A7R9JVP7_TIMGE</name>
<evidence type="ECO:0000256" key="1">
    <source>
        <dbReference type="SAM" id="MobiDB-lite"/>
    </source>
</evidence>
<evidence type="ECO:0000313" key="2">
    <source>
        <dbReference type="EMBL" id="CAD7590549.1"/>
    </source>
</evidence>
<organism evidence="2">
    <name type="scientific">Timema genevievae</name>
    <name type="common">Walking stick</name>
    <dbReference type="NCBI Taxonomy" id="629358"/>
    <lineage>
        <taxon>Eukaryota</taxon>
        <taxon>Metazoa</taxon>
        <taxon>Ecdysozoa</taxon>
        <taxon>Arthropoda</taxon>
        <taxon>Hexapoda</taxon>
        <taxon>Insecta</taxon>
        <taxon>Pterygota</taxon>
        <taxon>Neoptera</taxon>
        <taxon>Polyneoptera</taxon>
        <taxon>Phasmatodea</taxon>
        <taxon>Timematodea</taxon>
        <taxon>Timematoidea</taxon>
        <taxon>Timematidae</taxon>
        <taxon>Timema</taxon>
    </lineage>
</organism>
<dbReference type="EMBL" id="OE840420">
    <property type="protein sequence ID" value="CAD7590549.1"/>
    <property type="molecule type" value="Genomic_DNA"/>
</dbReference>
<gene>
    <name evidence="2" type="ORF">TGEB3V08_LOCUS4182</name>
</gene>
<reference evidence="2" key="1">
    <citation type="submission" date="2020-11" db="EMBL/GenBank/DDBJ databases">
        <authorList>
            <person name="Tran Van P."/>
        </authorList>
    </citation>
    <scope>NUCLEOTIDE SEQUENCE</scope>
</reference>
<accession>A0A7R9JVP7</accession>
<sequence>MLCQKECSMSSPCALMLCQTECSMSSSCAFMLCQKECSMSSSCVFMLCQTECSMSSSCAFMLCQKECRLLASRGVNVVLTASVPTANVPQEPRLELEPRTSLNSSADKLTDKYPTQPDPLTY</sequence>
<protein>
    <submittedName>
        <fullName evidence="2">Uncharacterized protein</fullName>
    </submittedName>
</protein>
<proteinExistence type="predicted"/>
<dbReference type="AlphaFoldDB" id="A0A7R9JVP7"/>